<dbReference type="PROSITE" id="PS51257">
    <property type="entry name" value="PROKAR_LIPOPROTEIN"/>
    <property type="match status" value="1"/>
</dbReference>
<dbReference type="EMBL" id="JACXYZ010000001">
    <property type="protein sequence ID" value="MBD3925259.1"/>
    <property type="molecule type" value="Genomic_DNA"/>
</dbReference>
<comment type="caution">
    <text evidence="3">The sequence shown here is derived from an EMBL/GenBank/DDBJ whole genome shotgun (WGS) entry which is preliminary data.</text>
</comment>
<gene>
    <name evidence="3" type="ORF">IEZ26_11540</name>
</gene>
<organism evidence="3 4">
    <name type="scientific">Nocardioides cavernae</name>
    <dbReference type="NCBI Taxonomy" id="1921566"/>
    <lineage>
        <taxon>Bacteria</taxon>
        <taxon>Bacillati</taxon>
        <taxon>Actinomycetota</taxon>
        <taxon>Actinomycetes</taxon>
        <taxon>Propionibacteriales</taxon>
        <taxon>Nocardioidaceae</taxon>
        <taxon>Nocardioides</taxon>
    </lineage>
</organism>
<evidence type="ECO:0000313" key="4">
    <source>
        <dbReference type="Proteomes" id="UP000618818"/>
    </source>
</evidence>
<reference evidence="3 4" key="1">
    <citation type="submission" date="2020-09" db="EMBL/GenBank/DDBJ databases">
        <title>novel species in genus Nocardioides.</title>
        <authorList>
            <person name="Zhang G."/>
        </authorList>
    </citation>
    <scope>NUCLEOTIDE SEQUENCE [LARGE SCALE GENOMIC DNA]</scope>
    <source>
        <strain evidence="3 4">KCTC 39551</strain>
    </source>
</reference>
<proteinExistence type="predicted"/>
<keyword evidence="2" id="KW-0732">Signal</keyword>
<evidence type="ECO:0000256" key="2">
    <source>
        <dbReference type="SAM" id="SignalP"/>
    </source>
</evidence>
<evidence type="ECO:0000313" key="3">
    <source>
        <dbReference type="EMBL" id="MBD3925259.1"/>
    </source>
</evidence>
<protein>
    <submittedName>
        <fullName evidence="3">Uncharacterized protein</fullName>
    </submittedName>
</protein>
<dbReference type="RefSeq" id="WP_191194934.1">
    <property type="nucleotide sequence ID" value="NZ_JACXYZ010000001.1"/>
</dbReference>
<dbReference type="Proteomes" id="UP000618818">
    <property type="component" value="Unassembled WGS sequence"/>
</dbReference>
<feature type="chain" id="PRO_5045642195" evidence="2">
    <location>
        <begin position="25"/>
        <end position="346"/>
    </location>
</feature>
<evidence type="ECO:0000256" key="1">
    <source>
        <dbReference type="SAM" id="MobiDB-lite"/>
    </source>
</evidence>
<feature type="signal peptide" evidence="2">
    <location>
        <begin position="1"/>
        <end position="24"/>
    </location>
</feature>
<accession>A0ABR8NEF9</accession>
<name>A0ABR8NEF9_9ACTN</name>
<sequence length="346" mass="36445">MTTRARIRATAAAALLTLTAGCGAQQSGDAPAGAEPADRQTEGPAEQDTGHDGGGLPRLDVPVTVGTDLLVGGEQVPGRWYAADGRGTHWIALRDDRTWWWGYDDEPQRIEGQVDQSVVISPGGGYSAQVLTESGNRWRLVGADTEEGGEGLGAVDLPQGAISPPPRALAATDDGLVVAGGPDFQWLWRPLVDDTTVDLAETAPGQVVLGSTDAGLLVNEGRYDRTDGTQGTPYLARLAADGTLIRLDPVPTHDVLEAGEQWLAYVPPGSIGGEAWTTTELFVQRRDGSAAGALEAPAGWRFAVPGFRWESADDLLALLVSPDERTQSLARCRPDAETCEVIHPAG</sequence>
<feature type="region of interest" description="Disordered" evidence="1">
    <location>
        <begin position="25"/>
        <end position="60"/>
    </location>
</feature>
<keyword evidence="4" id="KW-1185">Reference proteome</keyword>